<dbReference type="Proteomes" id="UP000807769">
    <property type="component" value="Unassembled WGS sequence"/>
</dbReference>
<dbReference type="EMBL" id="JABBWG010000007">
    <property type="protein sequence ID" value="KAG1820858.1"/>
    <property type="molecule type" value="Genomic_DNA"/>
</dbReference>
<proteinExistence type="predicted"/>
<protein>
    <submittedName>
        <fullName evidence="1">Uncharacterized protein</fullName>
    </submittedName>
</protein>
<gene>
    <name evidence="1" type="ORF">BJ212DRAFT_1297356</name>
</gene>
<reference evidence="1" key="1">
    <citation type="journal article" date="2020" name="New Phytol.">
        <title>Comparative genomics reveals dynamic genome evolution in host specialist ectomycorrhizal fungi.</title>
        <authorList>
            <person name="Lofgren L.A."/>
            <person name="Nguyen N.H."/>
            <person name="Vilgalys R."/>
            <person name="Ruytinx J."/>
            <person name="Liao H.L."/>
            <person name="Branco S."/>
            <person name="Kuo A."/>
            <person name="LaButti K."/>
            <person name="Lipzen A."/>
            <person name="Andreopoulos W."/>
            <person name="Pangilinan J."/>
            <person name="Riley R."/>
            <person name="Hundley H."/>
            <person name="Na H."/>
            <person name="Barry K."/>
            <person name="Grigoriev I.V."/>
            <person name="Stajich J.E."/>
            <person name="Kennedy P.G."/>
        </authorList>
    </citation>
    <scope>NUCLEOTIDE SEQUENCE</scope>
    <source>
        <strain evidence="1">MN1</strain>
    </source>
</reference>
<evidence type="ECO:0000313" key="1">
    <source>
        <dbReference type="EMBL" id="KAG1820858.1"/>
    </source>
</evidence>
<comment type="caution">
    <text evidence="1">The sequence shown here is derived from an EMBL/GenBank/DDBJ whole genome shotgun (WGS) entry which is preliminary data.</text>
</comment>
<organism evidence="1 2">
    <name type="scientific">Suillus subaureus</name>
    <dbReference type="NCBI Taxonomy" id="48587"/>
    <lineage>
        <taxon>Eukaryota</taxon>
        <taxon>Fungi</taxon>
        <taxon>Dikarya</taxon>
        <taxon>Basidiomycota</taxon>
        <taxon>Agaricomycotina</taxon>
        <taxon>Agaricomycetes</taxon>
        <taxon>Agaricomycetidae</taxon>
        <taxon>Boletales</taxon>
        <taxon>Suillineae</taxon>
        <taxon>Suillaceae</taxon>
        <taxon>Suillus</taxon>
    </lineage>
</organism>
<dbReference type="AlphaFoldDB" id="A0A9P7JGD6"/>
<accession>A0A9P7JGD6</accession>
<name>A0A9P7JGD6_9AGAM</name>
<keyword evidence="2" id="KW-1185">Reference proteome</keyword>
<dbReference type="RefSeq" id="XP_041195925.1">
    <property type="nucleotide sequence ID" value="XM_041332576.1"/>
</dbReference>
<dbReference type="OrthoDB" id="2621654at2759"/>
<evidence type="ECO:0000313" key="2">
    <source>
        <dbReference type="Proteomes" id="UP000807769"/>
    </source>
</evidence>
<sequence length="236" mass="27519">MTLSWNSPKRPKRDEVTKWHDSTNVILDYCQGYLEYGSTTDDVQCSSLRDMNDALLTNTRINYDERLAEAQTCNYQAQYLSTKLQILFNRENGSDYNAWARRYTVLHERLSHSYTIVQQNKANSAAQTKFVYHGASVEYTSDCPMGTREMVQTWYQQTSEVLRQCTALMRDGNESDVAQLSRIQAMRTVMYQLLDKRTRESLSRAVSLGDICLNLSFDLYNQLLEVKRVVWSHWKT</sequence>
<dbReference type="GeneID" id="64626593"/>